<dbReference type="PANTHER" id="PTHR14097:SF7">
    <property type="entry name" value="OXIDOREDUCTASE HTATIP2"/>
    <property type="match status" value="1"/>
</dbReference>
<protein>
    <submittedName>
        <fullName evidence="3">NAD(P)-binding protein</fullName>
    </submittedName>
</protein>
<dbReference type="InterPro" id="IPR036291">
    <property type="entry name" value="NAD(P)-bd_dom_sf"/>
</dbReference>
<dbReference type="OrthoDB" id="430436at2759"/>
<comment type="similarity">
    <text evidence="2">Belongs to the FMP52 family.</text>
</comment>
<name>A0A165J7T3_9BASI</name>
<reference evidence="3 4" key="1">
    <citation type="journal article" date="2016" name="Mol. Biol. Evol.">
        <title>Comparative Genomics of Early-Diverging Mushroom-Forming Fungi Provides Insights into the Origins of Lignocellulose Decay Capabilities.</title>
        <authorList>
            <person name="Nagy L.G."/>
            <person name="Riley R."/>
            <person name="Tritt A."/>
            <person name="Adam C."/>
            <person name="Daum C."/>
            <person name="Floudas D."/>
            <person name="Sun H."/>
            <person name="Yadav J.S."/>
            <person name="Pangilinan J."/>
            <person name="Larsson K.H."/>
            <person name="Matsuura K."/>
            <person name="Barry K."/>
            <person name="Labutti K."/>
            <person name="Kuo R."/>
            <person name="Ohm R.A."/>
            <person name="Bhattacharya S.S."/>
            <person name="Shirouzu T."/>
            <person name="Yoshinaga Y."/>
            <person name="Martin F.M."/>
            <person name="Grigoriev I.V."/>
            <person name="Hibbett D.S."/>
        </authorList>
    </citation>
    <scope>NUCLEOTIDE SEQUENCE [LARGE SCALE GENOMIC DNA]</scope>
    <source>
        <strain evidence="3 4">HHB12733</strain>
    </source>
</reference>
<dbReference type="Gene3D" id="3.40.50.720">
    <property type="entry name" value="NAD(P)-binding Rossmann-like Domain"/>
    <property type="match status" value="1"/>
</dbReference>
<dbReference type="InParanoid" id="A0A165J7T3"/>
<dbReference type="Proteomes" id="UP000076842">
    <property type="component" value="Unassembled WGS sequence"/>
</dbReference>
<proteinExistence type="inferred from homology"/>
<sequence length="239" mass="25544">MSGKTALLIGATGNTGSLLLRELLASPHFTKIGEFGRRVTPSDTLPTAGREKLEQHTIDFDKLDQAGLEEGKWDVVFVTLGTTRKLAGSVENWTKIDKEYVVNAAKHAHDPSRQQRLVYLSSAGANPQSSFLYTRSKGETELALAALGYGETIVFRPAVLQGATRAVPRYAETAAVYAASAVSWFWDGATIHIKDLAKSIRIAGDVGVAGLPNEAGVTTSNGFTVIDNRGALALSKTNL</sequence>
<dbReference type="EMBL" id="KV423923">
    <property type="protein sequence ID" value="KZT61488.1"/>
    <property type="molecule type" value="Genomic_DNA"/>
</dbReference>
<evidence type="ECO:0000256" key="2">
    <source>
        <dbReference type="ARBA" id="ARBA00006617"/>
    </source>
</evidence>
<dbReference type="PANTHER" id="PTHR14097">
    <property type="entry name" value="OXIDOREDUCTASE HTATIP2"/>
    <property type="match status" value="1"/>
</dbReference>
<evidence type="ECO:0000313" key="3">
    <source>
        <dbReference type="EMBL" id="KZT61488.1"/>
    </source>
</evidence>
<organism evidence="3 4">
    <name type="scientific">Calocera cornea HHB12733</name>
    <dbReference type="NCBI Taxonomy" id="1353952"/>
    <lineage>
        <taxon>Eukaryota</taxon>
        <taxon>Fungi</taxon>
        <taxon>Dikarya</taxon>
        <taxon>Basidiomycota</taxon>
        <taxon>Agaricomycotina</taxon>
        <taxon>Dacrymycetes</taxon>
        <taxon>Dacrymycetales</taxon>
        <taxon>Dacrymycetaceae</taxon>
        <taxon>Calocera</taxon>
    </lineage>
</organism>
<comment type="subcellular location">
    <subcellularLocation>
        <location evidence="1">Mitochondrion outer membrane</location>
        <topology evidence="1">Peripheral membrane protein</topology>
    </subcellularLocation>
</comment>
<evidence type="ECO:0000313" key="4">
    <source>
        <dbReference type="Proteomes" id="UP000076842"/>
    </source>
</evidence>
<dbReference type="GO" id="GO:0005741">
    <property type="term" value="C:mitochondrial outer membrane"/>
    <property type="evidence" value="ECO:0007669"/>
    <property type="project" value="UniProtKB-SubCell"/>
</dbReference>
<dbReference type="STRING" id="1353952.A0A165J7T3"/>
<keyword evidence="4" id="KW-1185">Reference proteome</keyword>
<evidence type="ECO:0000256" key="1">
    <source>
        <dbReference type="ARBA" id="ARBA00004450"/>
    </source>
</evidence>
<accession>A0A165J7T3</accession>
<dbReference type="GO" id="GO:0051170">
    <property type="term" value="P:import into nucleus"/>
    <property type="evidence" value="ECO:0007669"/>
    <property type="project" value="TreeGrafter"/>
</dbReference>
<dbReference type="SUPFAM" id="SSF51735">
    <property type="entry name" value="NAD(P)-binding Rossmann-fold domains"/>
    <property type="match status" value="1"/>
</dbReference>
<gene>
    <name evidence="3" type="ORF">CALCODRAFT_491312</name>
</gene>
<dbReference type="AlphaFoldDB" id="A0A165J7T3"/>